<feature type="compositionally biased region" description="Polar residues" evidence="1">
    <location>
        <begin position="286"/>
        <end position="295"/>
    </location>
</feature>
<evidence type="ECO:0000313" key="5">
    <source>
        <dbReference type="Proteomes" id="UP000250140"/>
    </source>
</evidence>
<name>A0A8E2EPK5_9PEZI</name>
<keyword evidence="2" id="KW-0472">Membrane</keyword>
<feature type="transmembrane region" description="Helical" evidence="2">
    <location>
        <begin position="171"/>
        <end position="194"/>
    </location>
</feature>
<sequence>MPGELAPLDRLTDDNRGPIVIISAYSWAFVTLIIAVIRFGLAIHQKLKFNLDDLAFSLATLLAIANSVCYHLSVNAGLGQHLAHLSLAHLDSYYKMMFIGQYLGIAAMACAKTCAVLLSDGIAPQDRRQFYAMLSIMGIWALFSILAVSFQCQLPYPWVFVPSKCSTHGNLQYPVIIGNLLTDALLAVWILPTIWKLRMDLGRRVVVMILFGARVIVSLVAIGELVSIAQHIHSTDQTWAQFGPSLWTQAVVHLSVICATLPRTNRFLASLQAGHVTTGLTEFELNTSRNSSHAPNSDEPPLKLTPSLDNKLSTSVSSRQRTKKRSIEDWKIYATMGSSQDDETSTSSLFNQGGVVLRHELTQQVEYVKKEPVVLRR</sequence>
<dbReference type="OrthoDB" id="3918601at2759"/>
<feature type="transmembrane region" description="Helical" evidence="2">
    <location>
        <begin position="130"/>
        <end position="151"/>
    </location>
</feature>
<protein>
    <recommendedName>
        <fullName evidence="3">Rhodopsin domain-containing protein</fullName>
    </recommendedName>
</protein>
<feature type="transmembrane region" description="Helical" evidence="2">
    <location>
        <begin position="20"/>
        <end position="41"/>
    </location>
</feature>
<feature type="compositionally biased region" description="Polar residues" evidence="1">
    <location>
        <begin position="307"/>
        <end position="319"/>
    </location>
</feature>
<dbReference type="Pfam" id="PF20684">
    <property type="entry name" value="Fung_rhodopsin"/>
    <property type="match status" value="1"/>
</dbReference>
<feature type="transmembrane region" description="Helical" evidence="2">
    <location>
        <begin position="93"/>
        <end position="118"/>
    </location>
</feature>
<keyword evidence="2" id="KW-0812">Transmembrane</keyword>
<gene>
    <name evidence="4" type="ORF">AOQ84DRAFT_422669</name>
</gene>
<evidence type="ECO:0000313" key="4">
    <source>
        <dbReference type="EMBL" id="OCL02500.1"/>
    </source>
</evidence>
<evidence type="ECO:0000256" key="2">
    <source>
        <dbReference type="SAM" id="Phobius"/>
    </source>
</evidence>
<proteinExistence type="predicted"/>
<accession>A0A8E2EPK5</accession>
<keyword evidence="5" id="KW-1185">Reference proteome</keyword>
<reference evidence="4 5" key="1">
    <citation type="journal article" date="2016" name="Nat. Commun.">
        <title>Ectomycorrhizal ecology is imprinted in the genome of the dominant symbiotic fungus Cenococcum geophilum.</title>
        <authorList>
            <consortium name="DOE Joint Genome Institute"/>
            <person name="Peter M."/>
            <person name="Kohler A."/>
            <person name="Ohm R.A."/>
            <person name="Kuo A."/>
            <person name="Krutzmann J."/>
            <person name="Morin E."/>
            <person name="Arend M."/>
            <person name="Barry K.W."/>
            <person name="Binder M."/>
            <person name="Choi C."/>
            <person name="Clum A."/>
            <person name="Copeland A."/>
            <person name="Grisel N."/>
            <person name="Haridas S."/>
            <person name="Kipfer T."/>
            <person name="LaButti K."/>
            <person name="Lindquist E."/>
            <person name="Lipzen A."/>
            <person name="Maire R."/>
            <person name="Meier B."/>
            <person name="Mihaltcheva S."/>
            <person name="Molinier V."/>
            <person name="Murat C."/>
            <person name="Poggeler S."/>
            <person name="Quandt C.A."/>
            <person name="Sperisen C."/>
            <person name="Tritt A."/>
            <person name="Tisserant E."/>
            <person name="Crous P.W."/>
            <person name="Henrissat B."/>
            <person name="Nehls U."/>
            <person name="Egli S."/>
            <person name="Spatafora J.W."/>
            <person name="Grigoriev I.V."/>
            <person name="Martin F.M."/>
        </authorList>
    </citation>
    <scope>NUCLEOTIDE SEQUENCE [LARGE SCALE GENOMIC DNA]</scope>
    <source>
        <strain evidence="4 5">CBS 207.34</strain>
    </source>
</reference>
<organism evidence="4 5">
    <name type="scientific">Glonium stellatum</name>
    <dbReference type="NCBI Taxonomy" id="574774"/>
    <lineage>
        <taxon>Eukaryota</taxon>
        <taxon>Fungi</taxon>
        <taxon>Dikarya</taxon>
        <taxon>Ascomycota</taxon>
        <taxon>Pezizomycotina</taxon>
        <taxon>Dothideomycetes</taxon>
        <taxon>Pleosporomycetidae</taxon>
        <taxon>Gloniales</taxon>
        <taxon>Gloniaceae</taxon>
        <taxon>Glonium</taxon>
    </lineage>
</organism>
<dbReference type="AlphaFoldDB" id="A0A8E2EPK5"/>
<dbReference type="PANTHER" id="PTHR38794">
    <property type="entry name" value="INTEGRAL MEMBRANE PROTEIN"/>
    <property type="match status" value="1"/>
</dbReference>
<dbReference type="EMBL" id="KV750944">
    <property type="protein sequence ID" value="OCL02500.1"/>
    <property type="molecule type" value="Genomic_DNA"/>
</dbReference>
<dbReference type="PANTHER" id="PTHR38794:SF3">
    <property type="entry name" value="INTEGRAL MEMBRANE PROTEIN"/>
    <property type="match status" value="1"/>
</dbReference>
<feature type="transmembrane region" description="Helical" evidence="2">
    <location>
        <begin position="53"/>
        <end position="73"/>
    </location>
</feature>
<evidence type="ECO:0000259" key="3">
    <source>
        <dbReference type="Pfam" id="PF20684"/>
    </source>
</evidence>
<feature type="region of interest" description="Disordered" evidence="1">
    <location>
        <begin position="286"/>
        <end position="320"/>
    </location>
</feature>
<feature type="transmembrane region" description="Helical" evidence="2">
    <location>
        <begin position="206"/>
        <end position="228"/>
    </location>
</feature>
<dbReference type="InterPro" id="IPR049326">
    <property type="entry name" value="Rhodopsin_dom_fungi"/>
</dbReference>
<keyword evidence="2" id="KW-1133">Transmembrane helix</keyword>
<dbReference type="Proteomes" id="UP000250140">
    <property type="component" value="Unassembled WGS sequence"/>
</dbReference>
<evidence type="ECO:0000256" key="1">
    <source>
        <dbReference type="SAM" id="MobiDB-lite"/>
    </source>
</evidence>
<feature type="domain" description="Rhodopsin" evidence="3">
    <location>
        <begin position="38"/>
        <end position="268"/>
    </location>
</feature>